<dbReference type="STRING" id="1300222.I532_18362"/>
<dbReference type="AlphaFoldDB" id="M8DW38"/>
<dbReference type="PANTHER" id="PTHR30137">
    <property type="entry name" value="LUCIFERASE-LIKE MONOOXYGENASE"/>
    <property type="match status" value="1"/>
</dbReference>
<keyword evidence="4" id="KW-1185">Reference proteome</keyword>
<dbReference type="Pfam" id="PF00296">
    <property type="entry name" value="Bac_luciferase"/>
    <property type="match status" value="1"/>
</dbReference>
<feature type="domain" description="Luciferase-like" evidence="2">
    <location>
        <begin position="15"/>
        <end position="302"/>
    </location>
</feature>
<evidence type="ECO:0000259" key="2">
    <source>
        <dbReference type="Pfam" id="PF00296"/>
    </source>
</evidence>
<comment type="caution">
    <text evidence="3">The sequence shown here is derived from an EMBL/GenBank/DDBJ whole genome shotgun (WGS) entry which is preliminary data.</text>
</comment>
<dbReference type="InterPro" id="IPR036661">
    <property type="entry name" value="Luciferase-like_sf"/>
</dbReference>
<dbReference type="PATRIC" id="fig|1300222.3.peg.3851"/>
<dbReference type="SUPFAM" id="SSF51679">
    <property type="entry name" value="Bacterial luciferase-like"/>
    <property type="match status" value="1"/>
</dbReference>
<organism evidence="3 4">
    <name type="scientific">Brevibacillus borstelensis AK1</name>
    <dbReference type="NCBI Taxonomy" id="1300222"/>
    <lineage>
        <taxon>Bacteria</taxon>
        <taxon>Bacillati</taxon>
        <taxon>Bacillota</taxon>
        <taxon>Bacilli</taxon>
        <taxon>Bacillales</taxon>
        <taxon>Paenibacillaceae</taxon>
        <taxon>Brevibacillus</taxon>
    </lineage>
</organism>
<dbReference type="Proteomes" id="UP000012081">
    <property type="component" value="Unassembled WGS sequence"/>
</dbReference>
<dbReference type="InterPro" id="IPR011251">
    <property type="entry name" value="Luciferase-like_dom"/>
</dbReference>
<dbReference type="OrthoDB" id="9780518at2"/>
<comment type="similarity">
    <text evidence="1">To bacterial alkanal monooxygenase alpha and beta chains.</text>
</comment>
<dbReference type="InterPro" id="IPR050766">
    <property type="entry name" value="Bact_Lucif_Oxidored"/>
</dbReference>
<accession>M8DW38</accession>
<evidence type="ECO:0000313" key="3">
    <source>
        <dbReference type="EMBL" id="EMT51211.1"/>
    </source>
</evidence>
<gene>
    <name evidence="3" type="ORF">I532_18362</name>
</gene>
<proteinExistence type="predicted"/>
<protein>
    <recommendedName>
        <fullName evidence="2">Luciferase-like domain-containing protein</fullName>
    </recommendedName>
</protein>
<evidence type="ECO:0000313" key="4">
    <source>
        <dbReference type="Proteomes" id="UP000012081"/>
    </source>
</evidence>
<dbReference type="Gene3D" id="3.20.20.30">
    <property type="entry name" value="Luciferase-like domain"/>
    <property type="match status" value="1"/>
</dbReference>
<reference evidence="3 4" key="1">
    <citation type="submission" date="2013-03" db="EMBL/GenBank/DDBJ databases">
        <title>Assembly of a new bacterial strain Brevibacillus borstelensis AK1.</title>
        <authorList>
            <person name="Rajan I."/>
            <person name="PoliReddy D."/>
            <person name="Sugumar T."/>
            <person name="Rathinam K."/>
            <person name="Alqarawi S."/>
            <person name="Khalil A.B."/>
            <person name="Sivakumar N."/>
        </authorList>
    </citation>
    <scope>NUCLEOTIDE SEQUENCE [LARGE SCALE GENOMIC DNA]</scope>
    <source>
        <strain evidence="3 4">AK1</strain>
    </source>
</reference>
<dbReference type="EMBL" id="APBN01000009">
    <property type="protein sequence ID" value="EMT51211.1"/>
    <property type="molecule type" value="Genomic_DNA"/>
</dbReference>
<dbReference type="GO" id="GO:0005829">
    <property type="term" value="C:cytosol"/>
    <property type="evidence" value="ECO:0007669"/>
    <property type="project" value="TreeGrafter"/>
</dbReference>
<sequence>MIRLSALDQSPIAEGSTAVEALAQTTRLAQELDKLGYHRLWVSEHHFSNSLAGSSPEVLIAHLAAHTKRLRVGSGGVMLPHYSAYKVAENFRVLEGLHPNRIDLGVGRAPGGMPLATRALQEGKAPGLDQYPDLLDDLIGYLHDALDPRHPFAGLRATPYIETAPEVWLLGSSSESARLAAERGASFAFAHFINGEGGEAAMSWYRRHFRPSLLGDAPQSIVAVFVICADTAEEASEVASSLDLTLLLLEKGGAAQGVPSVETARQYPYTEFDRQRILANRSRMIVGNPAQVKARILEMSKAYETTEFMIVTITHDFEAKLRSYRLLAEAFSGQEN</sequence>
<dbReference type="FunFam" id="3.20.20.30:FF:000002">
    <property type="entry name" value="LLM class flavin-dependent oxidoreductase"/>
    <property type="match status" value="1"/>
</dbReference>
<evidence type="ECO:0000256" key="1">
    <source>
        <dbReference type="ARBA" id="ARBA00007789"/>
    </source>
</evidence>
<name>M8DW38_9BACL</name>
<dbReference type="PANTHER" id="PTHR30137:SF19">
    <property type="entry name" value="LUCIFERASE-LIKE MONOOXYGENASE"/>
    <property type="match status" value="1"/>
</dbReference>
<dbReference type="InterPro" id="IPR019949">
    <property type="entry name" value="CmoO-like"/>
</dbReference>
<dbReference type="GO" id="GO:0016705">
    <property type="term" value="F:oxidoreductase activity, acting on paired donors, with incorporation or reduction of molecular oxygen"/>
    <property type="evidence" value="ECO:0007669"/>
    <property type="project" value="InterPro"/>
</dbReference>
<dbReference type="NCBIfam" id="TIGR03558">
    <property type="entry name" value="oxido_grp_1"/>
    <property type="match status" value="1"/>
</dbReference>
<dbReference type="RefSeq" id="WP_003390038.1">
    <property type="nucleotide sequence ID" value="NZ_APBN01000009.1"/>
</dbReference>